<dbReference type="GO" id="GO:0030148">
    <property type="term" value="P:sphingolipid biosynthetic process"/>
    <property type="evidence" value="ECO:0007669"/>
    <property type="project" value="TreeGrafter"/>
</dbReference>
<dbReference type="PANTHER" id="PTHR11035">
    <property type="entry name" value="VERY-LONG-CHAIN (3R)-3-HYDROXYACYL-COA DEHYDRATASE"/>
    <property type="match status" value="1"/>
</dbReference>
<keyword evidence="6 14" id="KW-0812">Transmembrane</keyword>
<dbReference type="EC" id="4.2.1.134" evidence="4 14"/>
<feature type="transmembrane region" description="Helical" evidence="14">
    <location>
        <begin position="135"/>
        <end position="156"/>
    </location>
</feature>
<dbReference type="Pfam" id="PF04387">
    <property type="entry name" value="PTPLA"/>
    <property type="match status" value="1"/>
</dbReference>
<dbReference type="OrthoDB" id="46988at2759"/>
<name>A0A2G5BL31_COERN</name>
<evidence type="ECO:0000256" key="4">
    <source>
        <dbReference type="ARBA" id="ARBA00013122"/>
    </source>
</evidence>
<keyword evidence="7 14" id="KW-0276">Fatty acid metabolism</keyword>
<proteinExistence type="inferred from homology"/>
<evidence type="ECO:0000256" key="1">
    <source>
        <dbReference type="ARBA" id="ARBA00004141"/>
    </source>
</evidence>
<comment type="function">
    <text evidence="14">Catalyzes the third of the four reactions of the long-chain fatty acids elongation cycle. This endoplasmic reticulum-bound enzymatic process, allows the addition of two carbons to the chain of long- and very long-chain fatty acids/VLCFAs per cycle. This enzyme catalyzes the dehydration of the 3-hydroxyacyl-CoA intermediate into trans-2,3-enoyl-CoA, within each cycle of fatty acid elongation. Thereby, it participates to the production of VLCFAs of different chain lengths that are involved in multiple biological processes as precursors of membrane lipids and lipid mediators.</text>
</comment>
<organism evidence="16 17">
    <name type="scientific">Coemansia reversa (strain ATCC 12441 / NRRL 1564)</name>
    <dbReference type="NCBI Taxonomy" id="763665"/>
    <lineage>
        <taxon>Eukaryota</taxon>
        <taxon>Fungi</taxon>
        <taxon>Fungi incertae sedis</taxon>
        <taxon>Zoopagomycota</taxon>
        <taxon>Kickxellomycotina</taxon>
        <taxon>Kickxellomycetes</taxon>
        <taxon>Kickxellales</taxon>
        <taxon>Kickxellaceae</taxon>
        <taxon>Coemansia</taxon>
    </lineage>
</organism>
<dbReference type="STRING" id="763665.A0A2G5BL31"/>
<keyword evidence="9 14" id="KW-0443">Lipid metabolism</keyword>
<keyword evidence="8 14" id="KW-1133">Transmembrane helix</keyword>
<comment type="catalytic activity">
    <reaction evidence="13 14">
        <text>a very-long-chain (3R)-3-hydroxyacyl-CoA = a very-long-chain (2E)-enoyl-CoA + H2O</text>
        <dbReference type="Rhea" id="RHEA:45812"/>
        <dbReference type="ChEBI" id="CHEBI:15377"/>
        <dbReference type="ChEBI" id="CHEBI:83728"/>
        <dbReference type="ChEBI" id="CHEBI:85440"/>
        <dbReference type="EC" id="4.2.1.134"/>
    </reaction>
</comment>
<evidence type="ECO:0000256" key="9">
    <source>
        <dbReference type="ARBA" id="ARBA00023098"/>
    </source>
</evidence>
<evidence type="ECO:0000256" key="8">
    <source>
        <dbReference type="ARBA" id="ARBA00022989"/>
    </source>
</evidence>
<sequence length="236" mass="26265">MAAGGKGNGIVESYLVAYNAVSFIGWAYVLIHTTIYLLEHGTDLSGLFDRIGYPLIFVQTGAALEIFHSLTGLVRSSALTVLMQVYSRLLLVWGTLYVFDYPEIRASYPLVLMVLAWSITECVRYSHYALSLLDIEIPVLLYLRYTLFYVLYPAGVTGELLEMWAALPHASAIRPSFKAFLLLNMINYPPVLYKLYTHMIRQRRKILGGKGGTKTNSKATTANAAGSSPAARKKKL</sequence>
<reference evidence="16 17" key="1">
    <citation type="journal article" date="2015" name="Genome Biol. Evol.">
        <title>Phylogenomic analyses indicate that early fungi evolved digesting cell walls of algal ancestors of land plants.</title>
        <authorList>
            <person name="Chang Y."/>
            <person name="Wang S."/>
            <person name="Sekimoto S."/>
            <person name="Aerts A.L."/>
            <person name="Choi C."/>
            <person name="Clum A."/>
            <person name="LaButti K.M."/>
            <person name="Lindquist E.A."/>
            <person name="Yee Ngan C."/>
            <person name="Ohm R.A."/>
            <person name="Salamov A.A."/>
            <person name="Grigoriev I.V."/>
            <person name="Spatafora J.W."/>
            <person name="Berbee M.L."/>
        </authorList>
    </citation>
    <scope>NUCLEOTIDE SEQUENCE [LARGE SCALE GENOMIC DNA]</scope>
    <source>
        <strain evidence="16 17">NRRL 1564</strain>
    </source>
</reference>
<comment type="similarity">
    <text evidence="3 14">Belongs to the very long-chain fatty acids dehydratase HACD family.</text>
</comment>
<dbReference type="AlphaFoldDB" id="A0A2G5BL31"/>
<dbReference type="GO" id="GO:0102158">
    <property type="term" value="F:very-long-chain (3R)-3-hydroxyacyl-CoA dehydratase activity"/>
    <property type="evidence" value="ECO:0007669"/>
    <property type="project" value="UniProtKB-EC"/>
</dbReference>
<evidence type="ECO:0000256" key="12">
    <source>
        <dbReference type="ARBA" id="ARBA00023239"/>
    </source>
</evidence>
<dbReference type="EMBL" id="KZ303486">
    <property type="protein sequence ID" value="PIA19682.1"/>
    <property type="molecule type" value="Genomic_DNA"/>
</dbReference>
<evidence type="ECO:0000256" key="7">
    <source>
        <dbReference type="ARBA" id="ARBA00022832"/>
    </source>
</evidence>
<evidence type="ECO:0000256" key="11">
    <source>
        <dbReference type="ARBA" id="ARBA00023160"/>
    </source>
</evidence>
<comment type="subcellular location">
    <subcellularLocation>
        <location evidence="14">Endoplasmic reticulum membrane</location>
        <topology evidence="14">Multi-pass membrane protein</topology>
    </subcellularLocation>
    <subcellularLocation>
        <location evidence="1">Membrane</location>
        <topology evidence="1">Multi-pass membrane protein</topology>
    </subcellularLocation>
</comment>
<comment type="pathway">
    <text evidence="2 14">Lipid metabolism; fatty acid biosynthesis.</text>
</comment>
<evidence type="ECO:0000256" key="5">
    <source>
        <dbReference type="ARBA" id="ARBA00022516"/>
    </source>
</evidence>
<evidence type="ECO:0000256" key="13">
    <source>
        <dbReference type="ARBA" id="ARBA00036671"/>
    </source>
</evidence>
<protein>
    <recommendedName>
        <fullName evidence="4 14">Very-long-chain (3R)-3-hydroxyacyl-CoA dehydratase</fullName>
        <ecNumber evidence="4 14">4.2.1.134</ecNumber>
    </recommendedName>
</protein>
<evidence type="ECO:0000256" key="3">
    <source>
        <dbReference type="ARBA" id="ARBA00007811"/>
    </source>
</evidence>
<dbReference type="InterPro" id="IPR007482">
    <property type="entry name" value="Tyr_Pase-like_PTPLA"/>
</dbReference>
<accession>A0A2G5BL31</accession>
<dbReference type="GO" id="GO:0042761">
    <property type="term" value="P:very long-chain fatty acid biosynthetic process"/>
    <property type="evidence" value="ECO:0007669"/>
    <property type="project" value="TreeGrafter"/>
</dbReference>
<keyword evidence="10 14" id="KW-0472">Membrane</keyword>
<feature type="transmembrane region" description="Helical" evidence="14">
    <location>
        <begin position="176"/>
        <end position="196"/>
    </location>
</feature>
<feature type="transmembrane region" description="Helical" evidence="14">
    <location>
        <begin position="12"/>
        <end position="31"/>
    </location>
</feature>
<feature type="compositionally biased region" description="Low complexity" evidence="15">
    <location>
        <begin position="213"/>
        <end position="228"/>
    </location>
</feature>
<dbReference type="GO" id="GO:0005789">
    <property type="term" value="C:endoplasmic reticulum membrane"/>
    <property type="evidence" value="ECO:0007669"/>
    <property type="project" value="UniProtKB-SubCell"/>
</dbReference>
<evidence type="ECO:0000313" key="16">
    <source>
        <dbReference type="EMBL" id="PIA19682.1"/>
    </source>
</evidence>
<evidence type="ECO:0000256" key="10">
    <source>
        <dbReference type="ARBA" id="ARBA00023136"/>
    </source>
</evidence>
<evidence type="ECO:0000256" key="14">
    <source>
        <dbReference type="RuleBase" id="RU363109"/>
    </source>
</evidence>
<keyword evidence="14" id="KW-0256">Endoplasmic reticulum</keyword>
<comment type="caution">
    <text evidence="14">Lacks conserved residue(s) required for the propagation of feature annotation.</text>
</comment>
<keyword evidence="12 14" id="KW-0456">Lyase</keyword>
<evidence type="ECO:0000256" key="6">
    <source>
        <dbReference type="ARBA" id="ARBA00022692"/>
    </source>
</evidence>
<dbReference type="PANTHER" id="PTHR11035:SF3">
    <property type="entry name" value="VERY-LONG-CHAIN (3R)-3-HYDROXYACYL-COA DEHYDRATASE"/>
    <property type="match status" value="1"/>
</dbReference>
<feature type="transmembrane region" description="Helical" evidence="14">
    <location>
        <begin position="51"/>
        <end position="67"/>
    </location>
</feature>
<keyword evidence="11 14" id="KW-0275">Fatty acid biosynthesis</keyword>
<dbReference type="Proteomes" id="UP000242474">
    <property type="component" value="Unassembled WGS sequence"/>
</dbReference>
<dbReference type="GO" id="GO:0030497">
    <property type="term" value="P:fatty acid elongation"/>
    <property type="evidence" value="ECO:0007669"/>
    <property type="project" value="TreeGrafter"/>
</dbReference>
<dbReference type="UniPathway" id="UPA00094"/>
<evidence type="ECO:0000313" key="17">
    <source>
        <dbReference type="Proteomes" id="UP000242474"/>
    </source>
</evidence>
<gene>
    <name evidence="16" type="ORF">COEREDRAFT_78984</name>
</gene>
<evidence type="ECO:0000256" key="2">
    <source>
        <dbReference type="ARBA" id="ARBA00005194"/>
    </source>
</evidence>
<evidence type="ECO:0000256" key="15">
    <source>
        <dbReference type="SAM" id="MobiDB-lite"/>
    </source>
</evidence>
<feature type="region of interest" description="Disordered" evidence="15">
    <location>
        <begin position="208"/>
        <end position="236"/>
    </location>
</feature>
<keyword evidence="5 14" id="KW-0444">Lipid biosynthesis</keyword>
<keyword evidence="17" id="KW-1185">Reference proteome</keyword>